<comment type="caution">
    <text evidence="1">The sequence shown here is derived from an EMBL/GenBank/DDBJ whole genome shotgun (WGS) entry which is preliminary data.</text>
</comment>
<dbReference type="AlphaFoldDB" id="A0AAN8KE67"/>
<dbReference type="EMBL" id="JAZGQO010000002">
    <property type="protein sequence ID" value="KAK6190839.1"/>
    <property type="molecule type" value="Genomic_DNA"/>
</dbReference>
<organism evidence="1 2">
    <name type="scientific">Patella caerulea</name>
    <name type="common">Rayed Mediterranean limpet</name>
    <dbReference type="NCBI Taxonomy" id="87958"/>
    <lineage>
        <taxon>Eukaryota</taxon>
        <taxon>Metazoa</taxon>
        <taxon>Spiralia</taxon>
        <taxon>Lophotrochozoa</taxon>
        <taxon>Mollusca</taxon>
        <taxon>Gastropoda</taxon>
        <taxon>Patellogastropoda</taxon>
        <taxon>Patelloidea</taxon>
        <taxon>Patellidae</taxon>
        <taxon>Patella</taxon>
    </lineage>
</organism>
<name>A0AAN8KE67_PATCE</name>
<sequence length="161" mass="17885">MYMNGQAVTVQIVDKSDSASQTPSIKVECTDTETNTCDELPLVTDNENNKHLELWDDLESFIDEDLLNLAESFQTELMPQENDCKTNNLTVENKNTRKRKISEISDSVSNSDEDIYSLCLSDSGVGSDIEALSPQSDSSSSVIGEDIWEESFGELFPGLFL</sequence>
<protein>
    <submittedName>
        <fullName evidence="1">Uncharacterized protein</fullName>
    </submittedName>
</protein>
<proteinExistence type="predicted"/>
<evidence type="ECO:0000313" key="2">
    <source>
        <dbReference type="Proteomes" id="UP001347796"/>
    </source>
</evidence>
<gene>
    <name evidence="1" type="ORF">SNE40_002616</name>
</gene>
<evidence type="ECO:0000313" key="1">
    <source>
        <dbReference type="EMBL" id="KAK6190839.1"/>
    </source>
</evidence>
<accession>A0AAN8KE67</accession>
<dbReference type="Proteomes" id="UP001347796">
    <property type="component" value="Unassembled WGS sequence"/>
</dbReference>
<keyword evidence="2" id="KW-1185">Reference proteome</keyword>
<reference evidence="1 2" key="1">
    <citation type="submission" date="2024-01" db="EMBL/GenBank/DDBJ databases">
        <title>The genome of the rayed Mediterranean limpet Patella caerulea (Linnaeus, 1758).</title>
        <authorList>
            <person name="Anh-Thu Weber A."/>
            <person name="Halstead-Nussloch G."/>
        </authorList>
    </citation>
    <scope>NUCLEOTIDE SEQUENCE [LARGE SCALE GENOMIC DNA]</scope>
    <source>
        <strain evidence="1">AATW-2023a</strain>
        <tissue evidence="1">Whole specimen</tissue>
    </source>
</reference>